<accession>A0A8S1U5T0</accession>
<dbReference type="EMBL" id="CAJJDP010000036">
    <property type="protein sequence ID" value="CAD8159382.1"/>
    <property type="molecule type" value="Genomic_DNA"/>
</dbReference>
<comment type="caution">
    <text evidence="1">The sequence shown here is derived from an EMBL/GenBank/DDBJ whole genome shotgun (WGS) entry which is preliminary data.</text>
</comment>
<dbReference type="Proteomes" id="UP000683925">
    <property type="component" value="Unassembled WGS sequence"/>
</dbReference>
<evidence type="ECO:0000313" key="2">
    <source>
        <dbReference type="Proteomes" id="UP000683925"/>
    </source>
</evidence>
<evidence type="ECO:0000313" key="1">
    <source>
        <dbReference type="EMBL" id="CAD8159382.1"/>
    </source>
</evidence>
<gene>
    <name evidence="1" type="ORF">POCTA_138.1.T0360353</name>
</gene>
<organism evidence="1 2">
    <name type="scientific">Paramecium octaurelia</name>
    <dbReference type="NCBI Taxonomy" id="43137"/>
    <lineage>
        <taxon>Eukaryota</taxon>
        <taxon>Sar</taxon>
        <taxon>Alveolata</taxon>
        <taxon>Ciliophora</taxon>
        <taxon>Intramacronucleata</taxon>
        <taxon>Oligohymenophorea</taxon>
        <taxon>Peniculida</taxon>
        <taxon>Parameciidae</taxon>
        <taxon>Paramecium</taxon>
    </lineage>
</organism>
<protein>
    <submittedName>
        <fullName evidence="1">Uncharacterized protein</fullName>
    </submittedName>
</protein>
<dbReference type="OrthoDB" id="305678at2759"/>
<dbReference type="AlphaFoldDB" id="A0A8S1U5T0"/>
<name>A0A8S1U5T0_PAROT</name>
<sequence length="89" mass="10884">MGVYKDKDYRMNLYKIFARIKQREYKWKLDQLSWLVQNGKRNEGYKFKVTKLSINEKIAQNQRRNETVFVYGQQLWSIHSLVQSRIKLP</sequence>
<reference evidence="1" key="1">
    <citation type="submission" date="2021-01" db="EMBL/GenBank/DDBJ databases">
        <authorList>
            <consortium name="Genoscope - CEA"/>
            <person name="William W."/>
        </authorList>
    </citation>
    <scope>NUCLEOTIDE SEQUENCE</scope>
</reference>
<proteinExistence type="predicted"/>
<keyword evidence="2" id="KW-1185">Reference proteome</keyword>